<reference evidence="9" key="1">
    <citation type="journal article" date="2019" name="Int. J. Syst. Evol. Microbiol.">
        <title>The Global Catalogue of Microorganisms (GCM) 10K type strain sequencing project: providing services to taxonomists for standard genome sequencing and annotation.</title>
        <authorList>
            <consortium name="The Broad Institute Genomics Platform"/>
            <consortium name="The Broad Institute Genome Sequencing Center for Infectious Disease"/>
            <person name="Wu L."/>
            <person name="Ma J."/>
        </authorList>
    </citation>
    <scope>NUCLEOTIDE SEQUENCE [LARGE SCALE GENOMIC DNA]</scope>
    <source>
        <strain evidence="9">NBRC 110140</strain>
    </source>
</reference>
<dbReference type="PANTHER" id="PTHR30589">
    <property type="entry name" value="PROLIPOPROTEIN DIACYLGLYCERYL TRANSFERASE"/>
    <property type="match status" value="1"/>
</dbReference>
<feature type="transmembrane region" description="Helical" evidence="7">
    <location>
        <begin position="29"/>
        <end position="51"/>
    </location>
</feature>
<feature type="transmembrane region" description="Helical" evidence="7">
    <location>
        <begin position="271"/>
        <end position="292"/>
    </location>
</feature>
<feature type="transmembrane region" description="Helical" evidence="7">
    <location>
        <begin position="227"/>
        <end position="245"/>
    </location>
</feature>
<protein>
    <recommendedName>
        <fullName evidence="7">Phosphatidylglycerol--prolipoprotein diacylglyceryl transferase</fullName>
        <ecNumber evidence="7">2.5.1.145</ecNumber>
    </recommendedName>
</protein>
<gene>
    <name evidence="7 8" type="primary">lgt</name>
    <name evidence="8" type="ORF">GCM10007939_01220</name>
</gene>
<comment type="subcellular location">
    <subcellularLocation>
        <location evidence="7">Cell membrane</location>
        <topology evidence="7">Multi-pass membrane protein</topology>
    </subcellularLocation>
</comment>
<comment type="caution">
    <text evidence="8">The sequence shown here is derived from an EMBL/GenBank/DDBJ whole genome shotgun (WGS) entry which is preliminary data.</text>
</comment>
<dbReference type="PROSITE" id="PS01311">
    <property type="entry name" value="LGT"/>
    <property type="match status" value="1"/>
</dbReference>
<dbReference type="GO" id="GO:0016740">
    <property type="term" value="F:transferase activity"/>
    <property type="evidence" value="ECO:0007669"/>
    <property type="project" value="UniProtKB-KW"/>
</dbReference>
<feature type="binding site" evidence="7">
    <location>
        <position position="155"/>
    </location>
    <ligand>
        <name>a 1,2-diacyl-sn-glycero-3-phospho-(1'-sn-glycerol)</name>
        <dbReference type="ChEBI" id="CHEBI:64716"/>
    </ligand>
</feature>
<dbReference type="PANTHER" id="PTHR30589:SF0">
    <property type="entry name" value="PHOSPHATIDYLGLYCEROL--PROLIPOPROTEIN DIACYLGLYCERYL TRANSFERASE"/>
    <property type="match status" value="1"/>
</dbReference>
<organism evidence="8 9">
    <name type="scientific">Amylibacter marinus</name>
    <dbReference type="NCBI Taxonomy" id="1475483"/>
    <lineage>
        <taxon>Bacteria</taxon>
        <taxon>Pseudomonadati</taxon>
        <taxon>Pseudomonadota</taxon>
        <taxon>Alphaproteobacteria</taxon>
        <taxon>Rhodobacterales</taxon>
        <taxon>Paracoccaceae</taxon>
        <taxon>Amylibacter</taxon>
    </lineage>
</organism>
<feature type="transmembrane region" description="Helical" evidence="7">
    <location>
        <begin position="141"/>
        <end position="160"/>
    </location>
</feature>
<dbReference type="Pfam" id="PF01790">
    <property type="entry name" value="LGT"/>
    <property type="match status" value="1"/>
</dbReference>
<dbReference type="Proteomes" id="UP001156694">
    <property type="component" value="Unassembled WGS sequence"/>
</dbReference>
<name>A0ABQ5VRF6_9RHOB</name>
<keyword evidence="5 7" id="KW-1133">Transmembrane helix</keyword>
<keyword evidence="9" id="KW-1185">Reference proteome</keyword>
<evidence type="ECO:0000256" key="2">
    <source>
        <dbReference type="ARBA" id="ARBA00022475"/>
    </source>
</evidence>
<dbReference type="HAMAP" id="MF_01147">
    <property type="entry name" value="Lgt"/>
    <property type="match status" value="1"/>
</dbReference>
<evidence type="ECO:0000313" key="8">
    <source>
        <dbReference type="EMBL" id="GLQ33839.1"/>
    </source>
</evidence>
<evidence type="ECO:0000256" key="1">
    <source>
        <dbReference type="ARBA" id="ARBA00007150"/>
    </source>
</evidence>
<accession>A0ABQ5VRF6</accession>
<dbReference type="NCBIfam" id="TIGR00544">
    <property type="entry name" value="lgt"/>
    <property type="match status" value="1"/>
</dbReference>
<comment type="pathway">
    <text evidence="7">Protein modification; lipoprotein biosynthesis (diacylglyceryl transfer).</text>
</comment>
<comment type="catalytic activity">
    <reaction evidence="7">
        <text>L-cysteinyl-[prolipoprotein] + a 1,2-diacyl-sn-glycero-3-phospho-(1'-sn-glycerol) = an S-1,2-diacyl-sn-glyceryl-L-cysteinyl-[prolipoprotein] + sn-glycerol 1-phosphate + H(+)</text>
        <dbReference type="Rhea" id="RHEA:56712"/>
        <dbReference type="Rhea" id="RHEA-COMP:14679"/>
        <dbReference type="Rhea" id="RHEA-COMP:14680"/>
        <dbReference type="ChEBI" id="CHEBI:15378"/>
        <dbReference type="ChEBI" id="CHEBI:29950"/>
        <dbReference type="ChEBI" id="CHEBI:57685"/>
        <dbReference type="ChEBI" id="CHEBI:64716"/>
        <dbReference type="ChEBI" id="CHEBI:140658"/>
        <dbReference type="EC" id="2.5.1.145"/>
    </reaction>
</comment>
<feature type="transmembrane region" description="Helical" evidence="7">
    <location>
        <begin position="72"/>
        <end position="92"/>
    </location>
</feature>
<sequence>MPVLYPLLTFPNIDPVLISFDIGPLHLAIHWYAIAYILGFILAMQWIAFLLRRPHLWGDAGIPMQKPQVEDLMTWAILGTILGGRLGYVLFYNFDGFINEPLKVLRIWEGGMSFHGGFIGVVVSAYLFCRKHQINPWKLGDLVASSACFGLFLGRIANFINAELWGRATDVPWGVAFPGESAQTCGQAVGALCLRHPSQLYEAALEGVLLFLVMVFLIFWRGALQKSGQLIGVFFAGYGLARLLVEGYRQADSQFITQDNPMGYILQMGDWGLTMGQILSLPMIIVGVVLILRARR</sequence>
<evidence type="ECO:0000256" key="5">
    <source>
        <dbReference type="ARBA" id="ARBA00022989"/>
    </source>
</evidence>
<keyword evidence="6 7" id="KW-0472">Membrane</keyword>
<comment type="function">
    <text evidence="7">Catalyzes the transfer of the diacylglyceryl group from phosphatidylglycerol to the sulfhydryl group of the N-terminal cysteine of a prolipoprotein, the first step in the formation of mature lipoproteins.</text>
</comment>
<dbReference type="EC" id="2.5.1.145" evidence="7"/>
<keyword evidence="3 7" id="KW-0808">Transferase</keyword>
<evidence type="ECO:0000256" key="4">
    <source>
        <dbReference type="ARBA" id="ARBA00022692"/>
    </source>
</evidence>
<evidence type="ECO:0000256" key="3">
    <source>
        <dbReference type="ARBA" id="ARBA00022679"/>
    </source>
</evidence>
<proteinExistence type="inferred from homology"/>
<keyword evidence="2 7" id="KW-1003">Cell membrane</keyword>
<keyword evidence="4 7" id="KW-0812">Transmembrane</keyword>
<evidence type="ECO:0000256" key="6">
    <source>
        <dbReference type="ARBA" id="ARBA00023136"/>
    </source>
</evidence>
<evidence type="ECO:0000256" key="7">
    <source>
        <dbReference type="HAMAP-Rule" id="MF_01147"/>
    </source>
</evidence>
<comment type="similarity">
    <text evidence="1 7">Belongs to the Lgt family.</text>
</comment>
<dbReference type="RefSeq" id="WP_284375134.1">
    <property type="nucleotide sequence ID" value="NZ_BSNN01000001.1"/>
</dbReference>
<feature type="transmembrane region" description="Helical" evidence="7">
    <location>
        <begin position="200"/>
        <end position="220"/>
    </location>
</feature>
<dbReference type="InterPro" id="IPR001640">
    <property type="entry name" value="Lgt"/>
</dbReference>
<dbReference type="EMBL" id="BSNN01000001">
    <property type="protein sequence ID" value="GLQ33839.1"/>
    <property type="molecule type" value="Genomic_DNA"/>
</dbReference>
<feature type="transmembrane region" description="Helical" evidence="7">
    <location>
        <begin position="112"/>
        <end position="129"/>
    </location>
</feature>
<evidence type="ECO:0000313" key="9">
    <source>
        <dbReference type="Proteomes" id="UP001156694"/>
    </source>
</evidence>